<dbReference type="Proteomes" id="UP001500751">
    <property type="component" value="Unassembled WGS sequence"/>
</dbReference>
<protein>
    <submittedName>
        <fullName evidence="3">Glycoside hydrolase family 18 protein</fullName>
    </submittedName>
</protein>
<evidence type="ECO:0000256" key="1">
    <source>
        <dbReference type="SAM" id="MobiDB-lite"/>
    </source>
</evidence>
<comment type="caution">
    <text evidence="3">The sequence shown here is derived from an EMBL/GenBank/DDBJ whole genome shotgun (WGS) entry which is preliminary data.</text>
</comment>
<feature type="compositionally biased region" description="Low complexity" evidence="1">
    <location>
        <begin position="9"/>
        <end position="20"/>
    </location>
</feature>
<name>A0ABP5FH37_9ACTN</name>
<evidence type="ECO:0000256" key="2">
    <source>
        <dbReference type="SAM" id="Phobius"/>
    </source>
</evidence>
<dbReference type="SUPFAM" id="SSF51445">
    <property type="entry name" value="(Trans)glycosidases"/>
    <property type="match status" value="1"/>
</dbReference>
<reference evidence="4" key="1">
    <citation type="journal article" date="2019" name="Int. J. Syst. Evol. Microbiol.">
        <title>The Global Catalogue of Microorganisms (GCM) 10K type strain sequencing project: providing services to taxonomists for standard genome sequencing and annotation.</title>
        <authorList>
            <consortium name="The Broad Institute Genomics Platform"/>
            <consortium name="The Broad Institute Genome Sequencing Center for Infectious Disease"/>
            <person name="Wu L."/>
            <person name="Ma J."/>
        </authorList>
    </citation>
    <scope>NUCLEOTIDE SEQUENCE [LARGE SCALE GENOMIC DNA]</scope>
    <source>
        <strain evidence="4">JCM 16014</strain>
    </source>
</reference>
<dbReference type="Gene3D" id="3.20.20.80">
    <property type="entry name" value="Glycosidases"/>
    <property type="match status" value="1"/>
</dbReference>
<keyword evidence="3" id="KW-0378">Hydrolase</keyword>
<keyword evidence="2" id="KW-0812">Transmembrane</keyword>
<sequence>MIGDTDRPAGAVEANDAAAGDGSGPKQETDGTHPPPQPEAGDTENTGDTEAGPRRGRNPLRRFAAWYRRLPRWPRRALTSLVALLALLVTAVGGIGIALYAEGAGTPSPAARSTGHDALWLGHAWVGWPAGNGRDAKTDADFAGLAALVRSSGIKDLFVHDGPFDMDGSLDPGKSPNAGWFLDRVHRELPGVRVQAWLGQVVGGASLHLDDAATRGRVVAGVGAALDRGFDGVHFDFEPVPDGDPGFVDVVAAARAVTSSHHALLSVSVPQVEPVSGWRVPGDFLAGHPKWWSQSYLRRVAENCDQVAVMAYDTSLPTEWAYRGYVERQTEVALQAVPPGVDLLMGVPAFHTDDPGHSDSAETVPAALTGVRLALGGRPPARPFGVAMYVEFAATPADWAAYREDWLNPAGAA</sequence>
<keyword evidence="2" id="KW-0472">Membrane</keyword>
<evidence type="ECO:0000313" key="3">
    <source>
        <dbReference type="EMBL" id="GAA2026316.1"/>
    </source>
</evidence>
<evidence type="ECO:0000313" key="4">
    <source>
        <dbReference type="Proteomes" id="UP001500751"/>
    </source>
</evidence>
<keyword evidence="4" id="KW-1185">Reference proteome</keyword>
<organism evidence="3 4">
    <name type="scientific">Catenulispora yoronensis</name>
    <dbReference type="NCBI Taxonomy" id="450799"/>
    <lineage>
        <taxon>Bacteria</taxon>
        <taxon>Bacillati</taxon>
        <taxon>Actinomycetota</taxon>
        <taxon>Actinomycetes</taxon>
        <taxon>Catenulisporales</taxon>
        <taxon>Catenulisporaceae</taxon>
        <taxon>Catenulispora</taxon>
    </lineage>
</organism>
<feature type="transmembrane region" description="Helical" evidence="2">
    <location>
        <begin position="77"/>
        <end position="101"/>
    </location>
</feature>
<dbReference type="EMBL" id="BAAAQN010000012">
    <property type="protein sequence ID" value="GAA2026316.1"/>
    <property type="molecule type" value="Genomic_DNA"/>
</dbReference>
<proteinExistence type="predicted"/>
<keyword evidence="2" id="KW-1133">Transmembrane helix</keyword>
<gene>
    <name evidence="3" type="ORF">GCM10009839_25910</name>
</gene>
<dbReference type="GO" id="GO:0016787">
    <property type="term" value="F:hydrolase activity"/>
    <property type="evidence" value="ECO:0007669"/>
    <property type="project" value="UniProtKB-KW"/>
</dbReference>
<dbReference type="InterPro" id="IPR017853">
    <property type="entry name" value="GH"/>
</dbReference>
<feature type="region of interest" description="Disordered" evidence="1">
    <location>
        <begin position="1"/>
        <end position="57"/>
    </location>
</feature>
<accession>A0ABP5FH37</accession>